<dbReference type="Proteomes" id="UP000235371">
    <property type="component" value="Unassembled WGS sequence"/>
</dbReference>
<dbReference type="GeneID" id="36584247"/>
<proteinExistence type="predicted"/>
<feature type="non-terminal residue" evidence="2">
    <location>
        <position position="1"/>
    </location>
</feature>
<sequence>IHLLKLEANGEFSLTNNITYPIIPYIVLLYIWREDNKEVTFKNLKYGSGKTKNGYKKLQFYR</sequence>
<keyword evidence="1" id="KW-1133">Transmembrane helix</keyword>
<keyword evidence="1" id="KW-0812">Transmembrane</keyword>
<dbReference type="AlphaFoldDB" id="A0A2J6SK03"/>
<evidence type="ECO:0000313" key="3">
    <source>
        <dbReference type="Proteomes" id="UP000235371"/>
    </source>
</evidence>
<protein>
    <submittedName>
        <fullName evidence="2">Uncharacterized protein</fullName>
    </submittedName>
</protein>
<dbReference type="OrthoDB" id="674604at2759"/>
<name>A0A2J6SK03_9HELO</name>
<reference evidence="2 3" key="1">
    <citation type="submission" date="2016-04" db="EMBL/GenBank/DDBJ databases">
        <title>A degradative enzymes factory behind the ericoid mycorrhizal symbiosis.</title>
        <authorList>
            <consortium name="DOE Joint Genome Institute"/>
            <person name="Martino E."/>
            <person name="Morin E."/>
            <person name="Grelet G."/>
            <person name="Kuo A."/>
            <person name="Kohler A."/>
            <person name="Daghino S."/>
            <person name="Barry K."/>
            <person name="Choi C."/>
            <person name="Cichocki N."/>
            <person name="Clum A."/>
            <person name="Copeland A."/>
            <person name="Hainaut M."/>
            <person name="Haridas S."/>
            <person name="Labutti K."/>
            <person name="Lindquist E."/>
            <person name="Lipzen A."/>
            <person name="Khouja H.-R."/>
            <person name="Murat C."/>
            <person name="Ohm R."/>
            <person name="Olson A."/>
            <person name="Spatafora J."/>
            <person name="Veneault-Fourrey C."/>
            <person name="Henrissat B."/>
            <person name="Grigoriev I."/>
            <person name="Martin F."/>
            <person name="Perotto S."/>
        </authorList>
    </citation>
    <scope>NUCLEOTIDE SEQUENCE [LARGE SCALE GENOMIC DNA]</scope>
    <source>
        <strain evidence="2 3">E</strain>
    </source>
</reference>
<keyword evidence="3" id="KW-1185">Reference proteome</keyword>
<evidence type="ECO:0000256" key="1">
    <source>
        <dbReference type="SAM" id="Phobius"/>
    </source>
</evidence>
<dbReference type="STRING" id="1095630.A0A2J6SK03"/>
<evidence type="ECO:0000313" key="2">
    <source>
        <dbReference type="EMBL" id="PMD51073.1"/>
    </source>
</evidence>
<organism evidence="2 3">
    <name type="scientific">Hyaloscypha bicolor E</name>
    <dbReference type="NCBI Taxonomy" id="1095630"/>
    <lineage>
        <taxon>Eukaryota</taxon>
        <taxon>Fungi</taxon>
        <taxon>Dikarya</taxon>
        <taxon>Ascomycota</taxon>
        <taxon>Pezizomycotina</taxon>
        <taxon>Leotiomycetes</taxon>
        <taxon>Helotiales</taxon>
        <taxon>Hyaloscyphaceae</taxon>
        <taxon>Hyaloscypha</taxon>
        <taxon>Hyaloscypha bicolor</taxon>
    </lineage>
</organism>
<dbReference type="InParanoid" id="A0A2J6SK03"/>
<keyword evidence="1" id="KW-0472">Membrane</keyword>
<gene>
    <name evidence="2" type="ORF">K444DRAFT_545799</name>
</gene>
<dbReference type="RefSeq" id="XP_024727977.1">
    <property type="nucleotide sequence ID" value="XM_024876168.1"/>
</dbReference>
<dbReference type="EMBL" id="KZ613912">
    <property type="protein sequence ID" value="PMD51073.1"/>
    <property type="molecule type" value="Genomic_DNA"/>
</dbReference>
<feature type="transmembrane region" description="Helical" evidence="1">
    <location>
        <begin position="12"/>
        <end position="32"/>
    </location>
</feature>
<accession>A0A2J6SK03</accession>